<dbReference type="OrthoDB" id="9808473at2"/>
<keyword evidence="1" id="KW-0472">Membrane</keyword>
<name>A0A0A2E7Q4_9PORP</name>
<keyword evidence="1" id="KW-1133">Transmembrane helix</keyword>
<sequence length="287" mass="33493">MKQYIRKDYLYNRYPIKVTHKLFIITVSLFTLIILNLNNGFAQIKLDRKFINNKEEITYSTYFKWGILKPRAGNASMTLEPYQKGYRAQIKFATSSFFDNFYKMRDTIDCHYDQELKLYKASKRADDDNVMRIDDYTFNYAGNKTIARFRRYKNGELTADSIINSPGGMDMVALVMDARNIDWENAKIGTAFDYNIFSGPSIVPVSLRLEAHEIIEIKKQKYKSYRIAIYVKDSAFESGGEKADTYVWFSADKNKILLQGSMELKVGYAKININQIRSHQYPLECKL</sequence>
<accession>A0A0A2E7Q4</accession>
<comment type="caution">
    <text evidence="2">The sequence shown here is derived from an EMBL/GenBank/DDBJ whole genome shotgun (WGS) entry which is preliminary data.</text>
</comment>
<proteinExistence type="predicted"/>
<evidence type="ECO:0000313" key="2">
    <source>
        <dbReference type="EMBL" id="KGN74918.1"/>
    </source>
</evidence>
<feature type="transmembrane region" description="Helical" evidence="1">
    <location>
        <begin position="21"/>
        <end position="41"/>
    </location>
</feature>
<protein>
    <recommendedName>
        <fullName evidence="4">DUF3108 domain-containing protein</fullName>
    </recommendedName>
</protein>
<evidence type="ECO:0000313" key="3">
    <source>
        <dbReference type="Proteomes" id="UP000030103"/>
    </source>
</evidence>
<dbReference type="AlphaFoldDB" id="A0A0A2E7Q4"/>
<dbReference type="InterPro" id="IPR021457">
    <property type="entry name" value="DUF3108"/>
</dbReference>
<gene>
    <name evidence="2" type="ORF">HQ47_03110</name>
</gene>
<dbReference type="STRING" id="28115.HQ47_03110"/>
<evidence type="ECO:0008006" key="4">
    <source>
        <dbReference type="Google" id="ProtNLM"/>
    </source>
</evidence>
<dbReference type="EMBL" id="JRFA01000009">
    <property type="protein sequence ID" value="KGN74918.1"/>
    <property type="molecule type" value="Genomic_DNA"/>
</dbReference>
<dbReference type="RefSeq" id="WP_036873211.1">
    <property type="nucleotide sequence ID" value="NZ_JASBZX010000002.1"/>
</dbReference>
<keyword evidence="3" id="KW-1185">Reference proteome</keyword>
<dbReference type="Proteomes" id="UP000030103">
    <property type="component" value="Unassembled WGS sequence"/>
</dbReference>
<organism evidence="2 3">
    <name type="scientific">Porphyromonas macacae</name>
    <dbReference type="NCBI Taxonomy" id="28115"/>
    <lineage>
        <taxon>Bacteria</taxon>
        <taxon>Pseudomonadati</taxon>
        <taxon>Bacteroidota</taxon>
        <taxon>Bacteroidia</taxon>
        <taxon>Bacteroidales</taxon>
        <taxon>Porphyromonadaceae</taxon>
        <taxon>Porphyromonas</taxon>
    </lineage>
</organism>
<dbReference type="Pfam" id="PF11306">
    <property type="entry name" value="DUF3108"/>
    <property type="match status" value="1"/>
</dbReference>
<keyword evidence="1" id="KW-0812">Transmembrane</keyword>
<reference evidence="2 3" key="1">
    <citation type="submission" date="2014-09" db="EMBL/GenBank/DDBJ databases">
        <title>Draft Genome Sequence of Porphyromonas macacae COT-192_OH2859.</title>
        <authorList>
            <person name="Wallis C."/>
            <person name="Deusch O."/>
            <person name="O'Flynn C."/>
            <person name="Davis I."/>
            <person name="Horsfall A."/>
            <person name="Kirkwood N."/>
            <person name="Harris S."/>
            <person name="Eisen J.A."/>
            <person name="Coil D.A."/>
            <person name="Darling A.E."/>
            <person name="Jospin G."/>
            <person name="Alexiev A."/>
        </authorList>
    </citation>
    <scope>NUCLEOTIDE SEQUENCE [LARGE SCALE GENOMIC DNA]</scope>
    <source>
        <strain evidence="3">COT-192 OH2859</strain>
    </source>
</reference>
<dbReference type="eggNOG" id="ENOG502ZAWY">
    <property type="taxonomic scope" value="Bacteria"/>
</dbReference>
<evidence type="ECO:0000256" key="1">
    <source>
        <dbReference type="SAM" id="Phobius"/>
    </source>
</evidence>